<name>A0AAV3U2Z9_9ALTE</name>
<evidence type="ECO:0000256" key="7">
    <source>
        <dbReference type="SAM" id="MobiDB-lite"/>
    </source>
</evidence>
<dbReference type="Gene3D" id="3.30.160.150">
    <property type="entry name" value="Lipoprotein like domain"/>
    <property type="match status" value="1"/>
</dbReference>
<evidence type="ECO:0000313" key="8">
    <source>
        <dbReference type="EMBL" id="GAA4944576.1"/>
    </source>
</evidence>
<dbReference type="AlphaFoldDB" id="A0AAV3U2Z9"/>
<evidence type="ECO:0000256" key="3">
    <source>
        <dbReference type="ARBA" id="ARBA00023139"/>
    </source>
</evidence>
<dbReference type="GO" id="GO:0001530">
    <property type="term" value="F:lipopolysaccharide binding"/>
    <property type="evidence" value="ECO:0007669"/>
    <property type="project" value="TreeGrafter"/>
</dbReference>
<dbReference type="Proteomes" id="UP001409585">
    <property type="component" value="Unassembled WGS sequence"/>
</dbReference>
<evidence type="ECO:0000313" key="9">
    <source>
        <dbReference type="Proteomes" id="UP001409585"/>
    </source>
</evidence>
<feature type="compositionally biased region" description="Polar residues" evidence="7">
    <location>
        <begin position="166"/>
        <end position="181"/>
    </location>
</feature>
<organism evidence="8 9">
    <name type="scientific">Halioxenophilus aromaticivorans</name>
    <dbReference type="NCBI Taxonomy" id="1306992"/>
    <lineage>
        <taxon>Bacteria</taxon>
        <taxon>Pseudomonadati</taxon>
        <taxon>Pseudomonadota</taxon>
        <taxon>Gammaproteobacteria</taxon>
        <taxon>Alteromonadales</taxon>
        <taxon>Alteromonadaceae</taxon>
        <taxon>Halioxenophilus</taxon>
    </lineage>
</organism>
<dbReference type="GO" id="GO:1990351">
    <property type="term" value="C:transporter complex"/>
    <property type="evidence" value="ECO:0007669"/>
    <property type="project" value="TreeGrafter"/>
</dbReference>
<keyword evidence="2 6" id="KW-0472">Membrane</keyword>
<comment type="similarity">
    <text evidence="6">Belongs to the LptE lipoprotein family.</text>
</comment>
<dbReference type="GO" id="GO:0043165">
    <property type="term" value="P:Gram-negative-bacterium-type cell outer membrane assembly"/>
    <property type="evidence" value="ECO:0007669"/>
    <property type="project" value="UniProtKB-UniRule"/>
</dbReference>
<dbReference type="PANTHER" id="PTHR38098:SF1">
    <property type="entry name" value="LPS-ASSEMBLY LIPOPROTEIN LPTE"/>
    <property type="match status" value="1"/>
</dbReference>
<comment type="subcellular location">
    <subcellularLocation>
        <location evidence="6">Cell outer membrane</location>
        <topology evidence="6">Lipid-anchor</topology>
    </subcellularLocation>
</comment>
<evidence type="ECO:0000256" key="5">
    <source>
        <dbReference type="ARBA" id="ARBA00023288"/>
    </source>
</evidence>
<keyword evidence="3 6" id="KW-0564">Palmitate</keyword>
<dbReference type="Pfam" id="PF04390">
    <property type="entry name" value="LptE"/>
    <property type="match status" value="1"/>
</dbReference>
<dbReference type="InterPro" id="IPR007485">
    <property type="entry name" value="LPS_assembly_LptE"/>
</dbReference>
<evidence type="ECO:0000256" key="2">
    <source>
        <dbReference type="ARBA" id="ARBA00023136"/>
    </source>
</evidence>
<accession>A0AAV3U2Z9</accession>
<keyword evidence="9" id="KW-1185">Reference proteome</keyword>
<reference evidence="9" key="1">
    <citation type="journal article" date="2019" name="Int. J. Syst. Evol. Microbiol.">
        <title>The Global Catalogue of Microorganisms (GCM) 10K type strain sequencing project: providing services to taxonomists for standard genome sequencing and annotation.</title>
        <authorList>
            <consortium name="The Broad Institute Genomics Platform"/>
            <consortium name="The Broad Institute Genome Sequencing Center for Infectious Disease"/>
            <person name="Wu L."/>
            <person name="Ma J."/>
        </authorList>
    </citation>
    <scope>NUCLEOTIDE SEQUENCE [LARGE SCALE GENOMIC DNA]</scope>
    <source>
        <strain evidence="9">JCM 19134</strain>
    </source>
</reference>
<dbReference type="GO" id="GO:0009279">
    <property type="term" value="C:cell outer membrane"/>
    <property type="evidence" value="ECO:0007669"/>
    <property type="project" value="UniProtKB-SubCell"/>
</dbReference>
<evidence type="ECO:0000256" key="1">
    <source>
        <dbReference type="ARBA" id="ARBA00022729"/>
    </source>
</evidence>
<dbReference type="HAMAP" id="MF_01186">
    <property type="entry name" value="LPS_assembly_LptE"/>
    <property type="match status" value="1"/>
</dbReference>
<dbReference type="PROSITE" id="PS51257">
    <property type="entry name" value="PROKAR_LIPOPROTEIN"/>
    <property type="match status" value="1"/>
</dbReference>
<dbReference type="EMBL" id="BAABLX010000023">
    <property type="protein sequence ID" value="GAA4944576.1"/>
    <property type="molecule type" value="Genomic_DNA"/>
</dbReference>
<keyword evidence="1 6" id="KW-0732">Signal</keyword>
<keyword evidence="5 6" id="KW-0449">Lipoprotein</keyword>
<comment type="function">
    <text evidence="6">Together with LptD, is involved in the assembly of lipopolysaccharide (LPS) at the surface of the outer membrane. Required for the proper assembly of LptD. Binds LPS and may serve as the LPS recognition site at the outer membrane.</text>
</comment>
<dbReference type="RefSeq" id="WP_345422317.1">
    <property type="nucleotide sequence ID" value="NZ_AP031496.1"/>
</dbReference>
<sequence length="194" mass="21566">MVKSILVRATAITALLLLSACGWHLRGKIDLPEAMRQVHLQTENIGAEQERDIQLAFKLNKISLVTADEANYIVRIFSVDKERRVNSLGTDGVADSIALSLTADFDITDSQGVEVIERGPSRVARSYNFDRDNVAAKAQEEQTIERELRQELAQQILRSFRFALRNQSQTPATTPSETVPQESLDEQTAPGATE</sequence>
<comment type="subunit">
    <text evidence="6">Component of the lipopolysaccharide transport and assembly complex. Interacts with LptD.</text>
</comment>
<dbReference type="GO" id="GO:0015920">
    <property type="term" value="P:lipopolysaccharide transport"/>
    <property type="evidence" value="ECO:0007669"/>
    <property type="project" value="TreeGrafter"/>
</dbReference>
<evidence type="ECO:0000256" key="4">
    <source>
        <dbReference type="ARBA" id="ARBA00023237"/>
    </source>
</evidence>
<evidence type="ECO:0000256" key="6">
    <source>
        <dbReference type="HAMAP-Rule" id="MF_01186"/>
    </source>
</evidence>
<dbReference type="PANTHER" id="PTHR38098">
    <property type="entry name" value="LPS-ASSEMBLY LIPOPROTEIN LPTE"/>
    <property type="match status" value="1"/>
</dbReference>
<proteinExistence type="inferred from homology"/>
<comment type="caution">
    <text evidence="8">The sequence shown here is derived from an EMBL/GenBank/DDBJ whole genome shotgun (WGS) entry which is preliminary data.</text>
</comment>
<keyword evidence="4 6" id="KW-0998">Cell outer membrane</keyword>
<gene>
    <name evidence="6" type="primary">lptE</name>
    <name evidence="8" type="ORF">GCM10025791_24450</name>
</gene>
<protein>
    <recommendedName>
        <fullName evidence="6">LPS-assembly lipoprotein LptE</fullName>
    </recommendedName>
</protein>
<feature type="region of interest" description="Disordered" evidence="7">
    <location>
        <begin position="166"/>
        <end position="194"/>
    </location>
</feature>